<dbReference type="EMBL" id="CP137624">
    <property type="protein sequence ID" value="WPK13437.1"/>
    <property type="molecule type" value="Genomic_DNA"/>
</dbReference>
<dbReference type="InterPro" id="IPR011951">
    <property type="entry name" value="HAD-SF_hydro_IA_YjjG/PynA"/>
</dbReference>
<dbReference type="NCBIfam" id="TIGR02254">
    <property type="entry name" value="YjjG_YfnB"/>
    <property type="match status" value="1"/>
</dbReference>
<name>A0ABZ0RYW3_9BACI</name>
<dbReference type="RefSeq" id="WP_319837953.1">
    <property type="nucleotide sequence ID" value="NZ_CP137624.1"/>
</dbReference>
<organism evidence="1 2">
    <name type="scientific">Lysinibacillus louembei</name>
    <dbReference type="NCBI Taxonomy" id="1470088"/>
    <lineage>
        <taxon>Bacteria</taxon>
        <taxon>Bacillati</taxon>
        <taxon>Bacillota</taxon>
        <taxon>Bacilli</taxon>
        <taxon>Bacillales</taxon>
        <taxon>Bacillaceae</taxon>
        <taxon>Lysinibacillus</taxon>
    </lineage>
</organism>
<dbReference type="InterPro" id="IPR006439">
    <property type="entry name" value="HAD-SF_hydro_IA"/>
</dbReference>
<accession>A0ABZ0RYW3</accession>
<dbReference type="Gene3D" id="3.40.50.1000">
    <property type="entry name" value="HAD superfamily/HAD-like"/>
    <property type="match status" value="1"/>
</dbReference>
<dbReference type="NCBIfam" id="TIGR01549">
    <property type="entry name" value="HAD-SF-IA-v1"/>
    <property type="match status" value="1"/>
</dbReference>
<dbReference type="PANTHER" id="PTHR47478:SF1">
    <property type="entry name" value="PYRIMIDINE 5'-NUCLEOTIDASE YJJG"/>
    <property type="match status" value="1"/>
</dbReference>
<evidence type="ECO:0000313" key="1">
    <source>
        <dbReference type="EMBL" id="WPK13437.1"/>
    </source>
</evidence>
<dbReference type="Pfam" id="PF00702">
    <property type="entry name" value="Hydrolase"/>
    <property type="match status" value="1"/>
</dbReference>
<dbReference type="InterPro" id="IPR036412">
    <property type="entry name" value="HAD-like_sf"/>
</dbReference>
<keyword evidence="2" id="KW-1185">Reference proteome</keyword>
<dbReference type="PANTHER" id="PTHR47478">
    <property type="match status" value="1"/>
</dbReference>
<dbReference type="SFLD" id="SFLDS00003">
    <property type="entry name" value="Haloacid_Dehalogenase"/>
    <property type="match status" value="1"/>
</dbReference>
<dbReference type="SUPFAM" id="SSF56784">
    <property type="entry name" value="HAD-like"/>
    <property type="match status" value="1"/>
</dbReference>
<dbReference type="SFLD" id="SFLDG01129">
    <property type="entry name" value="C1.5:_HAD__Beta-PGM__Phosphata"/>
    <property type="match status" value="1"/>
</dbReference>
<protein>
    <submittedName>
        <fullName evidence="1">YjjG family noncanonical pyrimidine nucleotidase</fullName>
    </submittedName>
</protein>
<dbReference type="Gene3D" id="1.10.150.240">
    <property type="entry name" value="Putative phosphatase, domain 2"/>
    <property type="match status" value="1"/>
</dbReference>
<evidence type="ECO:0000313" key="2">
    <source>
        <dbReference type="Proteomes" id="UP001322664"/>
    </source>
</evidence>
<gene>
    <name evidence="1" type="ORF">R6U77_07105</name>
</gene>
<reference evidence="1 2" key="1">
    <citation type="submission" date="2023-09" db="EMBL/GenBank/DDBJ databases">
        <authorList>
            <person name="Page C.A."/>
            <person name="Perez-Diaz I.M."/>
        </authorList>
    </citation>
    <scope>NUCLEOTIDE SEQUENCE [LARGE SCALE GENOMIC DNA]</scope>
    <source>
        <strain evidence="1 2">Ll15</strain>
    </source>
</reference>
<dbReference type="InterPro" id="IPR023198">
    <property type="entry name" value="PGP-like_dom2"/>
</dbReference>
<proteinExistence type="predicted"/>
<dbReference type="InterPro" id="IPR023214">
    <property type="entry name" value="HAD_sf"/>
</dbReference>
<sequence>MKKYQHLLFDLDDTLLDFGAAEDLALHRLFEEQKIPLTEEVEEKYRQINSSLWTQFEHGEITRDEVITTRFAKLFAAYDQGVDGVLFDTKYRNYLAESKVFVKGAWEIVNELARQFDLYLVTNGVSVTQYKRLQVTGLAPFFKNVFVSEDTGYQKPMKGYFDYVFERIPNFRIEEALIIGDSFSADIVGGIQAGIDTCWFNQHGKAPVENYKPTYEIAELQQLAKILL</sequence>
<dbReference type="Proteomes" id="UP001322664">
    <property type="component" value="Chromosome"/>
</dbReference>
<dbReference type="InterPro" id="IPR052550">
    <property type="entry name" value="Pyrimidine_5'-ntase_YjjG"/>
</dbReference>